<evidence type="ECO:0000256" key="16">
    <source>
        <dbReference type="SAM" id="MobiDB-lite"/>
    </source>
</evidence>
<dbReference type="Pfam" id="PF05730">
    <property type="entry name" value="CFEM"/>
    <property type="match status" value="1"/>
</dbReference>
<evidence type="ECO:0000256" key="15">
    <source>
        <dbReference type="PROSITE-ProRule" id="PRU01356"/>
    </source>
</evidence>
<feature type="chain" id="PRO_5040456727" description="CFEM domain-containing protein" evidence="17">
    <location>
        <begin position="18"/>
        <end position="191"/>
    </location>
</feature>
<evidence type="ECO:0000256" key="4">
    <source>
        <dbReference type="ARBA" id="ARBA00022475"/>
    </source>
</evidence>
<organism evidence="19 20">
    <name type="scientific">Dactylonectria estremocensis</name>
    <dbReference type="NCBI Taxonomy" id="1079267"/>
    <lineage>
        <taxon>Eukaryota</taxon>
        <taxon>Fungi</taxon>
        <taxon>Dikarya</taxon>
        <taxon>Ascomycota</taxon>
        <taxon>Pezizomycotina</taxon>
        <taxon>Sordariomycetes</taxon>
        <taxon>Hypocreomycetidae</taxon>
        <taxon>Hypocreales</taxon>
        <taxon>Nectriaceae</taxon>
        <taxon>Dactylonectria</taxon>
    </lineage>
</organism>
<feature type="domain" description="CFEM" evidence="18">
    <location>
        <begin position="1"/>
        <end position="111"/>
    </location>
</feature>
<keyword evidence="9 17" id="KW-0732">Signal</keyword>
<evidence type="ECO:0000256" key="6">
    <source>
        <dbReference type="ARBA" id="ARBA00022617"/>
    </source>
</evidence>
<dbReference type="GO" id="GO:0005576">
    <property type="term" value="C:extracellular region"/>
    <property type="evidence" value="ECO:0007669"/>
    <property type="project" value="UniProtKB-SubCell"/>
</dbReference>
<dbReference type="GO" id="GO:0005886">
    <property type="term" value="C:plasma membrane"/>
    <property type="evidence" value="ECO:0007669"/>
    <property type="project" value="UniProtKB-SubCell"/>
</dbReference>
<dbReference type="PANTHER" id="PTHR37928">
    <property type="entry name" value="CFEM DOMAIN PROTEIN (AFU_ORTHOLOGUE AFUA_6G14090)"/>
    <property type="match status" value="1"/>
</dbReference>
<dbReference type="PROSITE" id="PS52012">
    <property type="entry name" value="CFEM"/>
    <property type="match status" value="1"/>
</dbReference>
<evidence type="ECO:0000256" key="1">
    <source>
        <dbReference type="ARBA" id="ARBA00004609"/>
    </source>
</evidence>
<keyword evidence="6 15" id="KW-0349">Heme</keyword>
<feature type="binding site" description="axial binding residue" evidence="15">
    <location>
        <position position="46"/>
    </location>
    <ligand>
        <name>heme</name>
        <dbReference type="ChEBI" id="CHEBI:30413"/>
    </ligand>
    <ligandPart>
        <name>Fe</name>
        <dbReference type="ChEBI" id="CHEBI:18248"/>
    </ligandPart>
</feature>
<dbReference type="GO" id="GO:0046872">
    <property type="term" value="F:metal ion binding"/>
    <property type="evidence" value="ECO:0007669"/>
    <property type="project" value="UniProtKB-UniRule"/>
</dbReference>
<evidence type="ECO:0000259" key="18">
    <source>
        <dbReference type="PROSITE" id="PS52012"/>
    </source>
</evidence>
<evidence type="ECO:0000256" key="2">
    <source>
        <dbReference type="ARBA" id="ARBA00004613"/>
    </source>
</evidence>
<comment type="caution">
    <text evidence="15">Lacks conserved residue(s) required for the propagation of feature annotation.</text>
</comment>
<dbReference type="EMBL" id="JAGMUU010000001">
    <property type="protein sequence ID" value="KAH7163134.1"/>
    <property type="molecule type" value="Genomic_DNA"/>
</dbReference>
<comment type="caution">
    <text evidence="19">The sequence shown here is derived from an EMBL/GenBank/DDBJ whole genome shotgun (WGS) entry which is preliminary data.</text>
</comment>
<gene>
    <name evidence="19" type="ORF">B0J13DRAFT_615730</name>
</gene>
<comment type="subcellular location">
    <subcellularLocation>
        <location evidence="1">Cell membrane</location>
        <topology evidence="1">Lipid-anchor</topology>
        <topology evidence="1">GPI-anchor</topology>
    </subcellularLocation>
    <subcellularLocation>
        <location evidence="2">Secreted</location>
    </subcellularLocation>
</comment>
<name>A0A9P9JE54_9HYPO</name>
<dbReference type="OrthoDB" id="3065412at2759"/>
<dbReference type="PANTHER" id="PTHR37928:SF2">
    <property type="entry name" value="GPI ANCHORED CFEM DOMAIN PROTEIN (AFU_ORTHOLOGUE AFUA_6G10580)"/>
    <property type="match status" value="1"/>
</dbReference>
<dbReference type="Proteomes" id="UP000717696">
    <property type="component" value="Unassembled WGS sequence"/>
</dbReference>
<reference evidence="19" key="1">
    <citation type="journal article" date="2021" name="Nat. Commun.">
        <title>Genetic determinants of endophytism in the Arabidopsis root mycobiome.</title>
        <authorList>
            <person name="Mesny F."/>
            <person name="Miyauchi S."/>
            <person name="Thiergart T."/>
            <person name="Pickel B."/>
            <person name="Atanasova L."/>
            <person name="Karlsson M."/>
            <person name="Huettel B."/>
            <person name="Barry K.W."/>
            <person name="Haridas S."/>
            <person name="Chen C."/>
            <person name="Bauer D."/>
            <person name="Andreopoulos W."/>
            <person name="Pangilinan J."/>
            <person name="LaButti K."/>
            <person name="Riley R."/>
            <person name="Lipzen A."/>
            <person name="Clum A."/>
            <person name="Drula E."/>
            <person name="Henrissat B."/>
            <person name="Kohler A."/>
            <person name="Grigoriev I.V."/>
            <person name="Martin F.M."/>
            <person name="Hacquard S."/>
        </authorList>
    </citation>
    <scope>NUCLEOTIDE SEQUENCE</scope>
    <source>
        <strain evidence="19">MPI-CAGE-AT-0021</strain>
    </source>
</reference>
<evidence type="ECO:0000256" key="12">
    <source>
        <dbReference type="ARBA" id="ARBA00023157"/>
    </source>
</evidence>
<keyword evidence="7" id="KW-0336">GPI-anchor</keyword>
<feature type="region of interest" description="Disordered" evidence="16">
    <location>
        <begin position="124"/>
        <end position="169"/>
    </location>
</feature>
<accession>A0A9P9JE54</accession>
<dbReference type="InterPro" id="IPR051735">
    <property type="entry name" value="CFEM_domain"/>
</dbReference>
<dbReference type="InterPro" id="IPR008427">
    <property type="entry name" value="Extracellular_membr_CFEM_dom"/>
</dbReference>
<evidence type="ECO:0000256" key="13">
    <source>
        <dbReference type="ARBA" id="ARBA00023180"/>
    </source>
</evidence>
<evidence type="ECO:0000256" key="9">
    <source>
        <dbReference type="ARBA" id="ARBA00022729"/>
    </source>
</evidence>
<keyword evidence="14" id="KW-0449">Lipoprotein</keyword>
<evidence type="ECO:0000313" key="20">
    <source>
        <dbReference type="Proteomes" id="UP000717696"/>
    </source>
</evidence>
<evidence type="ECO:0000256" key="17">
    <source>
        <dbReference type="SAM" id="SignalP"/>
    </source>
</evidence>
<dbReference type="AlphaFoldDB" id="A0A9P9JE54"/>
<feature type="disulfide bond" evidence="15">
    <location>
        <begin position="51"/>
        <end position="84"/>
    </location>
</feature>
<dbReference type="GO" id="GO:0098552">
    <property type="term" value="C:side of membrane"/>
    <property type="evidence" value="ECO:0007669"/>
    <property type="project" value="UniProtKB-KW"/>
</dbReference>
<keyword evidence="10 15" id="KW-0408">Iron</keyword>
<evidence type="ECO:0000256" key="8">
    <source>
        <dbReference type="ARBA" id="ARBA00022723"/>
    </source>
</evidence>
<keyword evidence="4" id="KW-1003">Cell membrane</keyword>
<feature type="signal peptide" evidence="17">
    <location>
        <begin position="1"/>
        <end position="17"/>
    </location>
</feature>
<evidence type="ECO:0000256" key="10">
    <source>
        <dbReference type="ARBA" id="ARBA00023004"/>
    </source>
</evidence>
<keyword evidence="5" id="KW-0964">Secreted</keyword>
<keyword evidence="20" id="KW-1185">Reference proteome</keyword>
<keyword evidence="12 15" id="KW-1015">Disulfide bond</keyword>
<comment type="similarity">
    <text evidence="3">Belongs to the RBT5 family.</text>
</comment>
<protein>
    <recommendedName>
        <fullName evidence="18">CFEM domain-containing protein</fullName>
    </recommendedName>
</protein>
<feature type="disulfide bond" evidence="15">
    <location>
        <begin position="42"/>
        <end position="49"/>
    </location>
</feature>
<evidence type="ECO:0000313" key="19">
    <source>
        <dbReference type="EMBL" id="KAH7163134.1"/>
    </source>
</evidence>
<evidence type="ECO:0000256" key="3">
    <source>
        <dbReference type="ARBA" id="ARBA00010031"/>
    </source>
</evidence>
<sequence length="191" mass="18114">MKLSVFSVSLAAGLAAAQSGSTPKCANSCITKYTTGDEIGGCASLDVACICSNDNFLDGIACCLDANCDADGKAAAVEFAQKICAAVDVTVPNEVVCKSTSTSASASTAASASASTAASASASASASGSGTQARSSETETTASATGSATDSNETSTATQAVASSSSTDSAGTALSSAGGLLGAIFAVLAAL</sequence>
<evidence type="ECO:0000256" key="5">
    <source>
        <dbReference type="ARBA" id="ARBA00022525"/>
    </source>
</evidence>
<evidence type="ECO:0000256" key="7">
    <source>
        <dbReference type="ARBA" id="ARBA00022622"/>
    </source>
</evidence>
<keyword evidence="8 15" id="KW-0479">Metal-binding</keyword>
<proteinExistence type="inferred from homology"/>
<evidence type="ECO:0000256" key="11">
    <source>
        <dbReference type="ARBA" id="ARBA00023136"/>
    </source>
</evidence>
<evidence type="ECO:0000256" key="14">
    <source>
        <dbReference type="ARBA" id="ARBA00023288"/>
    </source>
</evidence>
<keyword evidence="11" id="KW-0472">Membrane</keyword>
<keyword evidence="13" id="KW-0325">Glycoprotein</keyword>